<evidence type="ECO:0000259" key="2">
    <source>
        <dbReference type="Pfam" id="PF05548"/>
    </source>
</evidence>
<evidence type="ECO:0000313" key="4">
    <source>
        <dbReference type="Proteomes" id="UP001530315"/>
    </source>
</evidence>
<dbReference type="EMBL" id="JALLAZ020000059">
    <property type="protein sequence ID" value="KAL3804954.1"/>
    <property type="molecule type" value="Genomic_DNA"/>
</dbReference>
<proteinExistence type="predicted"/>
<feature type="compositionally biased region" description="Polar residues" evidence="1">
    <location>
        <begin position="703"/>
        <end position="715"/>
    </location>
</feature>
<dbReference type="Pfam" id="PF05548">
    <property type="entry name" value="Peptidase_M11"/>
    <property type="match status" value="1"/>
</dbReference>
<organism evidence="3 4">
    <name type="scientific">Stephanodiscus triporus</name>
    <dbReference type="NCBI Taxonomy" id="2934178"/>
    <lineage>
        <taxon>Eukaryota</taxon>
        <taxon>Sar</taxon>
        <taxon>Stramenopiles</taxon>
        <taxon>Ochrophyta</taxon>
        <taxon>Bacillariophyta</taxon>
        <taxon>Coscinodiscophyceae</taxon>
        <taxon>Thalassiosirophycidae</taxon>
        <taxon>Stephanodiscales</taxon>
        <taxon>Stephanodiscaceae</taxon>
        <taxon>Stephanodiscus</taxon>
    </lineage>
</organism>
<accession>A0ABD3QWX4</accession>
<dbReference type="InterPro" id="IPR008752">
    <property type="entry name" value="Peptidase_M11"/>
</dbReference>
<keyword evidence="4" id="KW-1185">Reference proteome</keyword>
<dbReference type="Proteomes" id="UP001530315">
    <property type="component" value="Unassembled WGS sequence"/>
</dbReference>
<gene>
    <name evidence="3" type="ORF">ACHAW5_006216</name>
</gene>
<dbReference type="AlphaFoldDB" id="A0ABD3QWX4"/>
<dbReference type="SUPFAM" id="SSF55486">
    <property type="entry name" value="Metalloproteases ('zincins'), catalytic domain"/>
    <property type="match status" value="1"/>
</dbReference>
<comment type="caution">
    <text evidence="3">The sequence shown here is derived from an EMBL/GenBank/DDBJ whole genome shotgun (WGS) entry which is preliminary data.</text>
</comment>
<feature type="region of interest" description="Disordered" evidence="1">
    <location>
        <begin position="132"/>
        <end position="154"/>
    </location>
</feature>
<reference evidence="3 4" key="1">
    <citation type="submission" date="2024-10" db="EMBL/GenBank/DDBJ databases">
        <title>Updated reference genomes for cyclostephanoid diatoms.</title>
        <authorList>
            <person name="Roberts W.R."/>
            <person name="Alverson A.J."/>
        </authorList>
    </citation>
    <scope>NUCLEOTIDE SEQUENCE [LARGE SCALE GENOMIC DNA]</scope>
    <source>
        <strain evidence="3 4">AJA276-08</strain>
    </source>
</reference>
<feature type="compositionally biased region" description="Low complexity" evidence="1">
    <location>
        <begin position="675"/>
        <end position="688"/>
    </location>
</feature>
<dbReference type="Gene3D" id="3.40.390.10">
    <property type="entry name" value="Collagenase (Catalytic Domain)"/>
    <property type="match status" value="1"/>
</dbReference>
<evidence type="ECO:0000313" key="3">
    <source>
        <dbReference type="EMBL" id="KAL3804954.1"/>
    </source>
</evidence>
<evidence type="ECO:0000256" key="1">
    <source>
        <dbReference type="SAM" id="MobiDB-lite"/>
    </source>
</evidence>
<feature type="domain" description="Peptidase M11 gametolysin" evidence="2">
    <location>
        <begin position="383"/>
        <end position="562"/>
    </location>
</feature>
<name>A0ABD3QWX4_9STRA</name>
<protein>
    <recommendedName>
        <fullName evidence="2">Peptidase M11 gametolysin domain-containing protein</fullName>
    </recommendedName>
</protein>
<feature type="region of interest" description="Disordered" evidence="1">
    <location>
        <begin position="675"/>
        <end position="723"/>
    </location>
</feature>
<sequence length="759" mass="80973">MVNVSGRECGSQDEPVKGSVPGAKEVAVVFKPLNAKTAAWALSLRRHAAKVVGFVSAADPSNVAKTQATCAVGRRRTWATSTTRRHPLLEGGETIDVVGGGKRKVEAFVRGPLVDATPEKILEADANFKRGDDDSVRTPCEPDLNPTRRAESDDELGELLALGSEAAEKLMGRQTLRAMTECGGGPTRRRINDVLFPPAHLLPRLRGDSWLEPYLVAASLRGNNDIYQQEELASRVLVANVIGTFLIKDESRAERDLQAQRPDRQAFSIGLSDGRVYEVENAPPGWEHALVSGHDKVVIPEGAVIHSNGKIDVKGKNLSKMTDMNNGPPGDVVVRTPGQERNLAALRSSRMLQAGTKTVLAVRIIVNDGAYSWADQTGLSNDVFGNGVDSVNLKSQYTACSYNQLIFEKAPDKSMLTTITPNAGDTNIINGVVDIKVNHNKTAGDGTIVNAVTTELNRVFGVTSPTALANHVMYCLPSGVMSGIAYAYISSWNSVYSNEWCNYVSTQMHEIGHNLGFAHSNELGPYKDQTGMMGYSYSQDDGPVMCFNGAKSWQTGWYTSKTKVVIPGEFFESNLHGIADYNNAASSYVLFKINDSSATDIYVAYNRKKGINSGTVEAGDQVTITQAGGEGTSYAESELLAKLSAGGMWTGTVSGRSVTVHVKSILTIDSAQAPTMAPTMAPTRIPTASPTTKAPTMAPTRIPTASPTTKAPTNAPTRTPTMFPTTKKPTTCGSAGAACSATAPCCTGTCPTSGNKKCP</sequence>
<dbReference type="InterPro" id="IPR024079">
    <property type="entry name" value="MetalloPept_cat_dom_sf"/>
</dbReference>